<evidence type="ECO:0000259" key="3">
    <source>
        <dbReference type="SMART" id="SM01003"/>
    </source>
</evidence>
<organism evidence="5 6">
    <name type="scientific">Pseudolactococcus chungangensis CAU 28 = DSM 22330</name>
    <dbReference type="NCBI Taxonomy" id="1122154"/>
    <lineage>
        <taxon>Bacteria</taxon>
        <taxon>Bacillati</taxon>
        <taxon>Bacillota</taxon>
        <taxon>Bacilli</taxon>
        <taxon>Lactobacillales</taxon>
        <taxon>Streptococcaceae</taxon>
        <taxon>Pseudolactococcus</taxon>
    </lineage>
</organism>
<dbReference type="SUPFAM" id="SSF51735">
    <property type="entry name" value="NAD(P)-binding Rossmann-fold domains"/>
    <property type="match status" value="1"/>
</dbReference>
<dbReference type="InterPro" id="IPR036291">
    <property type="entry name" value="NAD(P)-bd_dom_sf"/>
</dbReference>
<keyword evidence="7" id="KW-1185">Reference proteome</keyword>
<feature type="domain" description="Alanine dehydrogenase/pyridine nucleotide transhydrogenase NAD(H)-binding" evidence="2">
    <location>
        <begin position="139"/>
        <end position="263"/>
    </location>
</feature>
<dbReference type="OrthoDB" id="9804592at2"/>
<dbReference type="PANTHER" id="PTHR42795:SF1">
    <property type="entry name" value="ALANINE DEHYDROGENASE"/>
    <property type="match status" value="1"/>
</dbReference>
<evidence type="ECO:0000259" key="2">
    <source>
        <dbReference type="SMART" id="SM01002"/>
    </source>
</evidence>
<keyword evidence="1" id="KW-0560">Oxidoreductase</keyword>
<dbReference type="AlphaFoldDB" id="A0A1K2HEJ8"/>
<reference evidence="5 6" key="2">
    <citation type="submission" date="2016-11" db="EMBL/GenBank/DDBJ databases">
        <authorList>
            <person name="Jaros S."/>
            <person name="Januszkiewicz K."/>
            <person name="Wedrychowicz H."/>
        </authorList>
    </citation>
    <scope>NUCLEOTIDE SEQUENCE [LARGE SCALE GENOMIC DNA]</scope>
    <source>
        <strain evidence="5 6">DSM 22330</strain>
    </source>
</reference>
<feature type="domain" description="Alanine dehydrogenase/pyridine nucleotide transhydrogenase N-terminal" evidence="3">
    <location>
        <begin position="8"/>
        <end position="136"/>
    </location>
</feature>
<accession>A0A1K2HEJ8</accession>
<dbReference type="InterPro" id="IPR007886">
    <property type="entry name" value="AlaDH/PNT_N"/>
</dbReference>
<dbReference type="Pfam" id="PF01262">
    <property type="entry name" value="AlaDh_PNT_C"/>
    <property type="match status" value="1"/>
</dbReference>
<dbReference type="Pfam" id="PF05222">
    <property type="entry name" value="AlaDh_PNT_N"/>
    <property type="match status" value="1"/>
</dbReference>
<dbReference type="InterPro" id="IPR007698">
    <property type="entry name" value="AlaDH/PNT_NAD(H)-bd"/>
</dbReference>
<dbReference type="STRING" id="1122154.SAMN02746068_01413"/>
<dbReference type="SUPFAM" id="SSF52283">
    <property type="entry name" value="Formate/glycerate dehydrogenase catalytic domain-like"/>
    <property type="match status" value="1"/>
</dbReference>
<sequence length="321" mass="35478">MVTKQTIGFLKSHKPNEHRIALLPQDLTHTTHPEMIYLETGYGHGLGICDTSYSDLGAQVVPRQIVLEQSIICEPKIGESDILSQLQPHQTVFGWIHAKQSLPITKVLLATGVRVIAWEEMYDNHQHTFWRNNELAGEAAVLHAFLLTGQMPYDTKVALIGRGSVAFGATRVLQGLGADVTVIRRNQESLLRQTLGNFDVVVNASLWNVNREDHLITTEDLALMQPGSLIIDISADAGGGIESSHITTMSSPTYEINRVTHYVVDHTPSILYQTASKSISQAISPFLNDLISNRENNVLTQATIIDKGKILDLDILDFQAL</sequence>
<evidence type="ECO:0000313" key="7">
    <source>
        <dbReference type="Proteomes" id="UP000218979"/>
    </source>
</evidence>
<dbReference type="EMBL" id="FPKS01000007">
    <property type="protein sequence ID" value="SFZ74937.1"/>
    <property type="molecule type" value="Genomic_DNA"/>
</dbReference>
<evidence type="ECO:0000313" key="6">
    <source>
        <dbReference type="Proteomes" id="UP000185655"/>
    </source>
</evidence>
<dbReference type="Proteomes" id="UP000218979">
    <property type="component" value="Unassembled WGS sequence"/>
</dbReference>
<dbReference type="CDD" id="cd12181">
    <property type="entry name" value="ceo_syn"/>
    <property type="match status" value="1"/>
</dbReference>
<dbReference type="GO" id="GO:0006524">
    <property type="term" value="P:alanine catabolic process"/>
    <property type="evidence" value="ECO:0007669"/>
    <property type="project" value="TreeGrafter"/>
</dbReference>
<name>A0A1K2HEJ8_9LACT</name>
<proteinExistence type="predicted"/>
<evidence type="ECO:0000256" key="1">
    <source>
        <dbReference type="ARBA" id="ARBA00023002"/>
    </source>
</evidence>
<evidence type="ECO:0000313" key="5">
    <source>
        <dbReference type="EMBL" id="SFZ74937.1"/>
    </source>
</evidence>
<dbReference type="EMBL" id="JXJT01000008">
    <property type="protein sequence ID" value="PCS03634.1"/>
    <property type="molecule type" value="Genomic_DNA"/>
</dbReference>
<dbReference type="InterPro" id="IPR046951">
    <property type="entry name" value="CEOS"/>
</dbReference>
<evidence type="ECO:0000313" key="4">
    <source>
        <dbReference type="EMBL" id="PCS03634.1"/>
    </source>
</evidence>
<dbReference type="Proteomes" id="UP000185655">
    <property type="component" value="Unassembled WGS sequence"/>
</dbReference>
<protein>
    <submittedName>
        <fullName evidence="4">Alanine dehydrogenase</fullName>
    </submittedName>
    <submittedName>
        <fullName evidence="5">N5-(Carboxyethyl)ornithine synthase</fullName>
    </submittedName>
</protein>
<dbReference type="GO" id="GO:0000286">
    <property type="term" value="F:alanine dehydrogenase activity"/>
    <property type="evidence" value="ECO:0007669"/>
    <property type="project" value="TreeGrafter"/>
</dbReference>
<dbReference type="SMART" id="SM01002">
    <property type="entry name" value="AlaDh_PNT_C"/>
    <property type="match status" value="1"/>
</dbReference>
<dbReference type="GO" id="GO:0047126">
    <property type="term" value="F:N5-(carboxyethyl)ornithine synthase activity"/>
    <property type="evidence" value="ECO:0007669"/>
    <property type="project" value="InterPro"/>
</dbReference>
<dbReference type="PANTHER" id="PTHR42795">
    <property type="entry name" value="ALANINE DEHYDROGENASE"/>
    <property type="match status" value="1"/>
</dbReference>
<gene>
    <name evidence="4" type="ORF">RR45_GL002050</name>
    <name evidence="5" type="ORF">SAMN02746068_01413</name>
</gene>
<dbReference type="SMART" id="SM01003">
    <property type="entry name" value="AlaDh_PNT_N"/>
    <property type="match status" value="1"/>
</dbReference>
<reference evidence="4 7" key="1">
    <citation type="submission" date="2014-12" db="EMBL/GenBank/DDBJ databases">
        <title>Draft genome sequences of 10 type strains of Lactococcus.</title>
        <authorList>
            <person name="Sun Z."/>
            <person name="Zhong Z."/>
            <person name="Liu W."/>
            <person name="Zhang W."/>
            <person name="Zhang H."/>
        </authorList>
    </citation>
    <scope>NUCLEOTIDE SEQUENCE [LARGE SCALE GENOMIC DNA]</scope>
    <source>
        <strain evidence="4 7">DSM 22330</strain>
    </source>
</reference>
<dbReference type="GO" id="GO:0005886">
    <property type="term" value="C:plasma membrane"/>
    <property type="evidence" value="ECO:0007669"/>
    <property type="project" value="TreeGrafter"/>
</dbReference>
<dbReference type="RefSeq" id="WP_031366705.1">
    <property type="nucleotide sequence ID" value="NZ_FPKS01000007.1"/>
</dbReference>
<dbReference type="Gene3D" id="3.40.50.720">
    <property type="entry name" value="NAD(P)-binding Rossmann-like Domain"/>
    <property type="match status" value="2"/>
</dbReference>